<reference evidence="3" key="1">
    <citation type="submission" date="2019-11" db="EMBL/GenBank/DDBJ databases">
        <authorList>
            <person name="Liu Y."/>
            <person name="Hou J."/>
            <person name="Li T.-Q."/>
            <person name="Guan C.-H."/>
            <person name="Wu X."/>
            <person name="Wu H.-Z."/>
            <person name="Ling F."/>
            <person name="Zhang R."/>
            <person name="Shi X.-G."/>
            <person name="Ren J.-P."/>
            <person name="Chen E.-F."/>
            <person name="Sun J.-M."/>
        </authorList>
    </citation>
    <scope>NUCLEOTIDE SEQUENCE</scope>
    <source>
        <strain evidence="3">Adult_tree_wgs_1</strain>
        <tissue evidence="3">Leaves</tissue>
    </source>
</reference>
<evidence type="ECO:0000313" key="4">
    <source>
        <dbReference type="Proteomes" id="UP000626092"/>
    </source>
</evidence>
<sequence length="448" mass="50774">MAAKGCFHGYSDQLMATMGDVGEISSDQTGRAQNLLRLLCTPCDRGSPNDVTPTISSAVLPHLNPRDFTGLSSLSLCPSHCSFWFDDHTRATTHSDVLASVTGPIPVTQLVKELQFVTNWIRSISKERKERDIMDQSDGSQGGHANVHNDKFNSSSYSKNDILEQKFDSEDDAHAFYNAYAKEMGFSIRKDRLKVNEANVPHKRKWVCSKQGQRAQKHLNRKDRKRPPRDETRVGCRATFSIRYDKGVEKYVVTHFDDEHNDPFIEKRCVPFLLSHRCVSDAVKAQTKAMHNVGVKTSQIMDLKVNESGGYGDVGFTLKDLQNKIEVERRLELKDGDAEGALGYLSARANADPFFFFKYTVDEDNRLGKLFWADSKSRMDYAAFGDVLIFDTTYRTNAYKKPFVILAGWPCNYFTMHELFSRRSRPRSRSPEEACGTLPTIVYMKPAT</sequence>
<dbReference type="Pfam" id="PF03101">
    <property type="entry name" value="FAR1"/>
    <property type="match status" value="1"/>
</dbReference>
<dbReference type="InterPro" id="IPR004330">
    <property type="entry name" value="FAR1_DNA_bnd_dom"/>
</dbReference>
<dbReference type="PANTHER" id="PTHR47718:SF15">
    <property type="entry name" value="PROTEIN FAR1-RELATED SEQUENCE 5-LIKE"/>
    <property type="match status" value="1"/>
</dbReference>
<gene>
    <name evidence="3" type="ORF">RHSIM_Rhsim09G0031000</name>
</gene>
<feature type="region of interest" description="Disordered" evidence="1">
    <location>
        <begin position="209"/>
        <end position="233"/>
    </location>
</feature>
<dbReference type="AlphaFoldDB" id="A0A834GEA3"/>
<comment type="caution">
    <text evidence="3">The sequence shown here is derived from an EMBL/GenBank/DDBJ whole genome shotgun (WGS) entry which is preliminary data.</text>
</comment>
<evidence type="ECO:0000256" key="1">
    <source>
        <dbReference type="SAM" id="MobiDB-lite"/>
    </source>
</evidence>
<protein>
    <recommendedName>
        <fullName evidence="2">FAR1 domain-containing protein</fullName>
    </recommendedName>
</protein>
<organism evidence="3 4">
    <name type="scientific">Rhododendron simsii</name>
    <name type="common">Sims's rhododendron</name>
    <dbReference type="NCBI Taxonomy" id="118357"/>
    <lineage>
        <taxon>Eukaryota</taxon>
        <taxon>Viridiplantae</taxon>
        <taxon>Streptophyta</taxon>
        <taxon>Embryophyta</taxon>
        <taxon>Tracheophyta</taxon>
        <taxon>Spermatophyta</taxon>
        <taxon>Magnoliopsida</taxon>
        <taxon>eudicotyledons</taxon>
        <taxon>Gunneridae</taxon>
        <taxon>Pentapetalae</taxon>
        <taxon>asterids</taxon>
        <taxon>Ericales</taxon>
        <taxon>Ericaceae</taxon>
        <taxon>Ericoideae</taxon>
        <taxon>Rhodoreae</taxon>
        <taxon>Rhododendron</taxon>
    </lineage>
</organism>
<feature type="region of interest" description="Disordered" evidence="1">
    <location>
        <begin position="128"/>
        <end position="153"/>
    </location>
</feature>
<feature type="compositionally biased region" description="Basic residues" evidence="1">
    <location>
        <begin position="215"/>
        <end position="227"/>
    </location>
</feature>
<feature type="domain" description="FAR1" evidence="2">
    <location>
        <begin position="176"/>
        <end position="264"/>
    </location>
</feature>
<proteinExistence type="predicted"/>
<dbReference type="EMBL" id="WJXA01000009">
    <property type="protein sequence ID" value="KAF7132754.1"/>
    <property type="molecule type" value="Genomic_DNA"/>
</dbReference>
<dbReference type="OrthoDB" id="1733498at2759"/>
<evidence type="ECO:0000259" key="2">
    <source>
        <dbReference type="Pfam" id="PF03101"/>
    </source>
</evidence>
<evidence type="ECO:0000313" key="3">
    <source>
        <dbReference type="EMBL" id="KAF7132754.1"/>
    </source>
</evidence>
<keyword evidence="4" id="KW-1185">Reference proteome</keyword>
<accession>A0A834GEA3</accession>
<name>A0A834GEA3_RHOSS</name>
<dbReference type="PANTHER" id="PTHR47718">
    <property type="entry name" value="OS01G0519700 PROTEIN"/>
    <property type="match status" value="1"/>
</dbReference>
<dbReference type="Proteomes" id="UP000626092">
    <property type="component" value="Unassembled WGS sequence"/>
</dbReference>